<evidence type="ECO:0000256" key="1">
    <source>
        <dbReference type="ARBA" id="ARBA00023065"/>
    </source>
</evidence>
<sequence length="150" mass="16255">MAYARLRAATTADSDGWIHHPTLGAPNCEFTEDLAEHLGPHLGSFLKATIGNATEFIIASVALESSLTDAVRGSSTLVNLLMGLGLAMFLGGLCFKEQTFQPEPRLDAGSDRHRSGDADRPCTPPLIGSCRTRWTRSPKSLRPCCWRSRA</sequence>
<accession>A0ABZ2F5Q3</accession>
<dbReference type="PANTHER" id="PTHR31503">
    <property type="entry name" value="VACUOLAR CALCIUM ION TRANSPORTER"/>
    <property type="match status" value="1"/>
</dbReference>
<dbReference type="InterPro" id="IPR004713">
    <property type="entry name" value="CaH_exchang"/>
</dbReference>
<keyword evidence="1" id="KW-0813">Transport</keyword>
<organism evidence="2 3">
    <name type="scientific">Methylococcus capsulatus</name>
    <dbReference type="NCBI Taxonomy" id="414"/>
    <lineage>
        <taxon>Bacteria</taxon>
        <taxon>Pseudomonadati</taxon>
        <taxon>Pseudomonadota</taxon>
        <taxon>Gammaproteobacteria</taxon>
        <taxon>Methylococcales</taxon>
        <taxon>Methylococcaceae</taxon>
        <taxon>Methylococcus</taxon>
    </lineage>
</organism>
<reference evidence="2 3" key="1">
    <citation type="submission" date="2022-09" db="EMBL/GenBank/DDBJ databases">
        <authorList>
            <person name="Giprobiosintez L."/>
        </authorList>
    </citation>
    <scope>NUCLEOTIDE SEQUENCE [LARGE SCALE GENOMIC DNA]</scope>
    <source>
        <strain evidence="3">VKPM-B-12549 (GBS-15)</strain>
    </source>
</reference>
<name>A0ABZ2F5Q3_METCP</name>
<keyword evidence="1" id="KW-0406">Ion transport</keyword>
<keyword evidence="3" id="KW-1185">Reference proteome</keyword>
<dbReference type="RefSeq" id="WP_198324314.1">
    <property type="nucleotide sequence ID" value="NZ_CP104311.1"/>
</dbReference>
<dbReference type="PANTHER" id="PTHR31503:SF22">
    <property type="entry name" value="VACUOLAR CALCIUM ION TRANSPORTER"/>
    <property type="match status" value="1"/>
</dbReference>
<evidence type="ECO:0000313" key="2">
    <source>
        <dbReference type="EMBL" id="WWF01838.1"/>
    </source>
</evidence>
<dbReference type="EMBL" id="CP104311">
    <property type="protein sequence ID" value="WWF01838.1"/>
    <property type="molecule type" value="Genomic_DNA"/>
</dbReference>
<gene>
    <name evidence="2" type="ORF">N4J17_15420</name>
</gene>
<proteinExistence type="predicted"/>
<protein>
    <recommendedName>
        <fullName evidence="4">Sodium/calcium exchanger membrane region domain-containing protein</fullName>
    </recommendedName>
</protein>
<evidence type="ECO:0008006" key="4">
    <source>
        <dbReference type="Google" id="ProtNLM"/>
    </source>
</evidence>
<evidence type="ECO:0000313" key="3">
    <source>
        <dbReference type="Proteomes" id="UP001359308"/>
    </source>
</evidence>
<dbReference type="Proteomes" id="UP001359308">
    <property type="component" value="Chromosome"/>
</dbReference>